<evidence type="ECO:0000259" key="3">
    <source>
        <dbReference type="Pfam" id="PF00078"/>
    </source>
</evidence>
<feature type="domain" description="Reverse transcriptase" evidence="3">
    <location>
        <begin position="448"/>
        <end position="621"/>
    </location>
</feature>
<dbReference type="InterPro" id="IPR043502">
    <property type="entry name" value="DNA/RNA_pol_sf"/>
</dbReference>
<sequence length="624" mass="70921">MVDCKKKTIVILVLNCNVYPNDVIKTGAICDVFVYKSSRRTEAGDIINSKNVVHPQTSTPKSDEASASVRPKLPSSTNIVRDLDKTIQELTIQNKILEHDLLAKQHELLVAKKTSGGETQTFTSSRTKAKDNSKKLKTLKLPSLNELQDKDKVGKQAKELTRQLLNQSSSSSDDSDSTSSNDNDEYKDKVQIKGNDLPYLMFKDKQKRTAVSGEERAAKDRVKYDVPWPHEHAQTRSANEADVLSNICDFSPCASLGESSSVGLNLTDVYYCGNACSEKTSPVFTSVSIYENDSYLLQPLLCSTDFDTVVKDNNYTNYNVVDETNNVLLASSICPWFTKTAGSIEFEYSPDMSGNILKNVSIRFCEMDMNNFSRVHEAVFYSGKPNFAYCKIPVRSNFNIQLWEQLLEDYHDKIVFEFLKYGWPLNYVKDTLSDPPTRRQNHLSQFSIPKGDSNRRVIVDCSHGNTLSINEGIPSDTFLNENFKLYYPRHEEFIALLLNHGRGCAIWKLDLSRAFRQLVLDPHDLHLQGYERREQIFIDNRLIFGMRSSPQACQRTTNAVSYMLWKSNIHIINYVDDFGGVSDNQNAEYDYNFVLELFRRLGLEVSKEKCLPPTKVLTFLGKDI</sequence>
<dbReference type="InterPro" id="IPR043128">
    <property type="entry name" value="Rev_trsase/Diguanyl_cyclase"/>
</dbReference>
<keyword evidence="1" id="KW-0175">Coiled coil</keyword>
<dbReference type="AlphaFoldDB" id="A0A6J8DHX1"/>
<dbReference type="PANTHER" id="PTHR33050">
    <property type="entry name" value="REVERSE TRANSCRIPTASE DOMAIN-CONTAINING PROTEIN"/>
    <property type="match status" value="1"/>
</dbReference>
<dbReference type="InterPro" id="IPR000477">
    <property type="entry name" value="RT_dom"/>
</dbReference>
<feature type="coiled-coil region" evidence="1">
    <location>
        <begin position="80"/>
        <end position="107"/>
    </location>
</feature>
<reference evidence="4 5" key="1">
    <citation type="submission" date="2020-06" db="EMBL/GenBank/DDBJ databases">
        <authorList>
            <person name="Li R."/>
            <person name="Bekaert M."/>
        </authorList>
    </citation>
    <scope>NUCLEOTIDE SEQUENCE [LARGE SCALE GENOMIC DNA]</scope>
    <source>
        <strain evidence="5">wild</strain>
    </source>
</reference>
<feature type="region of interest" description="Disordered" evidence="2">
    <location>
        <begin position="114"/>
        <end position="190"/>
    </location>
</feature>
<feature type="compositionally biased region" description="Basic and acidic residues" evidence="2">
    <location>
        <begin position="147"/>
        <end position="161"/>
    </location>
</feature>
<proteinExistence type="predicted"/>
<evidence type="ECO:0000256" key="1">
    <source>
        <dbReference type="SAM" id="Coils"/>
    </source>
</evidence>
<dbReference type="Gene3D" id="3.10.10.10">
    <property type="entry name" value="HIV Type 1 Reverse Transcriptase, subunit A, domain 1"/>
    <property type="match status" value="1"/>
</dbReference>
<feature type="compositionally biased region" description="Low complexity" evidence="2">
    <location>
        <begin position="168"/>
        <end position="181"/>
    </location>
</feature>
<feature type="compositionally biased region" description="Polar residues" evidence="2">
    <location>
        <begin position="116"/>
        <end position="126"/>
    </location>
</feature>
<dbReference type="EMBL" id="CACVKT020007300">
    <property type="protein sequence ID" value="CAC5407012.1"/>
    <property type="molecule type" value="Genomic_DNA"/>
</dbReference>
<dbReference type="SUPFAM" id="SSF56672">
    <property type="entry name" value="DNA/RNA polymerases"/>
    <property type="match status" value="1"/>
</dbReference>
<evidence type="ECO:0000313" key="4">
    <source>
        <dbReference type="EMBL" id="CAC5407012.1"/>
    </source>
</evidence>
<dbReference type="Proteomes" id="UP000507470">
    <property type="component" value="Unassembled WGS sequence"/>
</dbReference>
<dbReference type="InterPro" id="IPR052055">
    <property type="entry name" value="Hepadnavirus_pol/RT"/>
</dbReference>
<keyword evidence="5" id="KW-1185">Reference proteome</keyword>
<dbReference type="Pfam" id="PF00078">
    <property type="entry name" value="RVT_1"/>
    <property type="match status" value="1"/>
</dbReference>
<dbReference type="PANTHER" id="PTHR33050:SF7">
    <property type="entry name" value="RIBONUCLEASE H"/>
    <property type="match status" value="1"/>
</dbReference>
<dbReference type="Gene3D" id="3.30.70.270">
    <property type="match status" value="1"/>
</dbReference>
<organism evidence="4 5">
    <name type="scientific">Mytilus coruscus</name>
    <name type="common">Sea mussel</name>
    <dbReference type="NCBI Taxonomy" id="42192"/>
    <lineage>
        <taxon>Eukaryota</taxon>
        <taxon>Metazoa</taxon>
        <taxon>Spiralia</taxon>
        <taxon>Lophotrochozoa</taxon>
        <taxon>Mollusca</taxon>
        <taxon>Bivalvia</taxon>
        <taxon>Autobranchia</taxon>
        <taxon>Pteriomorphia</taxon>
        <taxon>Mytilida</taxon>
        <taxon>Mytiloidea</taxon>
        <taxon>Mytilidae</taxon>
        <taxon>Mytilinae</taxon>
        <taxon>Mytilus</taxon>
    </lineage>
</organism>
<accession>A0A6J8DHX1</accession>
<feature type="compositionally biased region" description="Polar residues" evidence="2">
    <location>
        <begin position="48"/>
        <end position="60"/>
    </location>
</feature>
<evidence type="ECO:0000313" key="5">
    <source>
        <dbReference type="Proteomes" id="UP000507470"/>
    </source>
</evidence>
<feature type="region of interest" description="Disordered" evidence="2">
    <location>
        <begin position="46"/>
        <end position="71"/>
    </location>
</feature>
<dbReference type="OrthoDB" id="6183233at2759"/>
<evidence type="ECO:0000256" key="2">
    <source>
        <dbReference type="SAM" id="MobiDB-lite"/>
    </source>
</evidence>
<gene>
    <name evidence="4" type="ORF">MCOR_40524</name>
</gene>
<protein>
    <recommendedName>
        <fullName evidence="3">Reverse transcriptase domain-containing protein</fullName>
    </recommendedName>
</protein>
<name>A0A6J8DHX1_MYTCO</name>